<gene>
    <name evidence="2" type="ORF">GPUH_LOCUS10323</name>
</gene>
<feature type="region of interest" description="Disordered" evidence="1">
    <location>
        <begin position="197"/>
        <end position="223"/>
    </location>
</feature>
<reference evidence="2 3" key="2">
    <citation type="submission" date="2018-11" db="EMBL/GenBank/DDBJ databases">
        <authorList>
            <consortium name="Pathogen Informatics"/>
        </authorList>
    </citation>
    <scope>NUCLEOTIDE SEQUENCE [LARGE SCALE GENOMIC DNA]</scope>
</reference>
<feature type="compositionally biased region" description="Basic residues" evidence="1">
    <location>
        <begin position="13"/>
        <end position="25"/>
    </location>
</feature>
<dbReference type="EMBL" id="UYRT01077925">
    <property type="protein sequence ID" value="VDN17286.1"/>
    <property type="molecule type" value="Genomic_DNA"/>
</dbReference>
<evidence type="ECO:0000256" key="1">
    <source>
        <dbReference type="SAM" id="MobiDB-lite"/>
    </source>
</evidence>
<reference evidence="4" key="1">
    <citation type="submission" date="2016-06" db="UniProtKB">
        <authorList>
            <consortium name="WormBaseParasite"/>
        </authorList>
    </citation>
    <scope>IDENTIFICATION</scope>
</reference>
<feature type="region of interest" description="Disordered" evidence="1">
    <location>
        <begin position="1"/>
        <end position="45"/>
    </location>
</feature>
<dbReference type="WBParaSite" id="GPUH_0001033601-mRNA-1">
    <property type="protein sequence ID" value="GPUH_0001033601-mRNA-1"/>
    <property type="gene ID" value="GPUH_0001033601"/>
</dbReference>
<accession>A0A183DNN2</accession>
<dbReference type="AlphaFoldDB" id="A0A183DNN2"/>
<keyword evidence="3" id="KW-1185">Reference proteome</keyword>
<feature type="compositionally biased region" description="Basic and acidic residues" evidence="1">
    <location>
        <begin position="204"/>
        <end position="215"/>
    </location>
</feature>
<feature type="compositionally biased region" description="Basic and acidic residues" evidence="1">
    <location>
        <begin position="31"/>
        <end position="40"/>
    </location>
</feature>
<name>A0A183DNN2_9BILA</name>
<evidence type="ECO:0000313" key="2">
    <source>
        <dbReference type="EMBL" id="VDN17286.1"/>
    </source>
</evidence>
<dbReference type="Proteomes" id="UP000271098">
    <property type="component" value="Unassembled WGS sequence"/>
</dbReference>
<feature type="region of interest" description="Disordered" evidence="1">
    <location>
        <begin position="132"/>
        <end position="156"/>
    </location>
</feature>
<protein>
    <submittedName>
        <fullName evidence="2 4">Uncharacterized protein</fullName>
    </submittedName>
</protein>
<sequence length="223" mass="23808">MTAPVGPGARRYLFFHKPGRGRKPGASKTAVAKEDSERDSSATAAEVAATVAQGRLETVIASVSSSSDDQQQSSTALTTAVNDIGETKVVTSLTAQDHISSLQPISFHSTAANKSDVKKPYLQISRCDGKRTPSVDLLTDSSPTHPSSEMLRPGRRRHPADYMLPIVMNVLNANDSDFSHCIPSSSANDQNDSLLKAVGDEACEQQRQHDNRADATTDTDSLG</sequence>
<evidence type="ECO:0000313" key="3">
    <source>
        <dbReference type="Proteomes" id="UP000271098"/>
    </source>
</evidence>
<organism evidence="4">
    <name type="scientific">Gongylonema pulchrum</name>
    <dbReference type="NCBI Taxonomy" id="637853"/>
    <lineage>
        <taxon>Eukaryota</taxon>
        <taxon>Metazoa</taxon>
        <taxon>Ecdysozoa</taxon>
        <taxon>Nematoda</taxon>
        <taxon>Chromadorea</taxon>
        <taxon>Rhabditida</taxon>
        <taxon>Spirurina</taxon>
        <taxon>Spiruromorpha</taxon>
        <taxon>Spiruroidea</taxon>
        <taxon>Gongylonematidae</taxon>
        <taxon>Gongylonema</taxon>
    </lineage>
</organism>
<dbReference type="OrthoDB" id="10046198at2759"/>
<evidence type="ECO:0000313" key="4">
    <source>
        <dbReference type="WBParaSite" id="GPUH_0001033601-mRNA-1"/>
    </source>
</evidence>
<proteinExistence type="predicted"/>